<dbReference type="Pfam" id="PF13699">
    <property type="entry name" value="eCIS_core"/>
    <property type="match status" value="1"/>
</dbReference>
<dbReference type="EMBL" id="PXYI01000001">
    <property type="protein sequence ID" value="PSJ43644.1"/>
    <property type="molecule type" value="Genomic_DNA"/>
</dbReference>
<feature type="domain" description="eCIS core" evidence="1">
    <location>
        <begin position="1"/>
        <end position="68"/>
    </location>
</feature>
<sequence>MEPRFGHDFSSVRVHDGAAAASSARAIDALAYTAGHHVVFDRGRYAPETTEGRALLAHELAHVVQQRSMPGTDFGTVGATPAAEQEADAAAARIVSARPAGPIPAAVAPSAGHAIARASPDAVGYVMRLGEAARTGLQFWPTNVVDSVVGPVSVRGGLYDSGADRLNVILGENLTPNRVAAQLLPLWTTATPFTPPGAAGPLPLDIITAAELARALLVYNQTFLPVPAMTNWRAGLRVPLPVQIDSATHIATVHPLQIRALASGFDPAWVPLLDRAAGAIGAPNVATIQAAVGLFLVAETTPLARGIGLNARAVTNAVAERPFIQEAFRQLGAAGFDVALEFMNNLRNPEAALLASQADGAAILATIRTALGTAPAVLTTAQQDGVTRANLMLAAVAGVAARAAPGDARARPEKTITVDTLKLDGATHNPADDVREADAILSQCNVRVRHGVSREATPVQTTGLINDTDLRSGNNCASPGREERALFVGGAAAFGFGARFQAFFVHSVSGISASGYSCLSGTAHAAMRNKIVVVDTGDTATLAHELGHILINLGPHTASGLMSPRPAAPAMRSPQVTNPHCTRLYDNV</sequence>
<comment type="caution">
    <text evidence="2">The sequence shown here is derived from an EMBL/GenBank/DDBJ whole genome shotgun (WGS) entry which is preliminary data.</text>
</comment>
<keyword evidence="3" id="KW-1185">Reference proteome</keyword>
<organism evidence="2 3">
    <name type="scientific">Allosphingosinicella deserti</name>
    <dbReference type="NCBI Taxonomy" id="2116704"/>
    <lineage>
        <taxon>Bacteria</taxon>
        <taxon>Pseudomonadati</taxon>
        <taxon>Pseudomonadota</taxon>
        <taxon>Alphaproteobacteria</taxon>
        <taxon>Sphingomonadales</taxon>
        <taxon>Sphingomonadaceae</taxon>
        <taxon>Allosphingosinicella</taxon>
    </lineage>
</organism>
<proteinExistence type="predicted"/>
<evidence type="ECO:0000313" key="2">
    <source>
        <dbReference type="EMBL" id="PSJ43644.1"/>
    </source>
</evidence>
<dbReference type="InterPro" id="IPR025295">
    <property type="entry name" value="eCIS_core_dom"/>
</dbReference>
<accession>A0A2P7R091</accession>
<protein>
    <recommendedName>
        <fullName evidence="1">eCIS core domain-containing protein</fullName>
    </recommendedName>
</protein>
<dbReference type="AlphaFoldDB" id="A0A2P7R091"/>
<evidence type="ECO:0000259" key="1">
    <source>
        <dbReference type="Pfam" id="PF13699"/>
    </source>
</evidence>
<name>A0A2P7R091_9SPHN</name>
<evidence type="ECO:0000313" key="3">
    <source>
        <dbReference type="Proteomes" id="UP000241167"/>
    </source>
</evidence>
<gene>
    <name evidence="2" type="ORF">C7I55_03040</name>
</gene>
<dbReference type="Proteomes" id="UP000241167">
    <property type="component" value="Unassembled WGS sequence"/>
</dbReference>
<reference evidence="2 3" key="1">
    <citation type="submission" date="2018-03" db="EMBL/GenBank/DDBJ databases">
        <title>The draft genome of Sphingosinicella sp. GL-C-18.</title>
        <authorList>
            <person name="Liu L."/>
            <person name="Li L."/>
            <person name="Liang L."/>
            <person name="Zhang X."/>
            <person name="Wang T."/>
        </authorList>
    </citation>
    <scope>NUCLEOTIDE SEQUENCE [LARGE SCALE GENOMIC DNA]</scope>
    <source>
        <strain evidence="2 3">GL-C-18</strain>
    </source>
</reference>
<dbReference type="OrthoDB" id="7387101at2"/>